<evidence type="ECO:0000256" key="2">
    <source>
        <dbReference type="ARBA" id="ARBA00023274"/>
    </source>
</evidence>
<evidence type="ECO:0000313" key="4">
    <source>
        <dbReference type="EMBL" id="OUJ18638.1"/>
    </source>
</evidence>
<dbReference type="AlphaFoldDB" id="A0A1Y3GB40"/>
<evidence type="ECO:0000256" key="3">
    <source>
        <dbReference type="HAMAP-Rule" id="MF_00545"/>
    </source>
</evidence>
<dbReference type="Pfam" id="PF01282">
    <property type="entry name" value="Ribosomal_S24e"/>
    <property type="match status" value="1"/>
</dbReference>
<comment type="caution">
    <text evidence="4">The sequence shown here is derived from an EMBL/GenBank/DDBJ whole genome shotgun (WGS) entry which is preliminary data.</text>
</comment>
<keyword evidence="2 3" id="KW-0687">Ribonucleoprotein</keyword>
<keyword evidence="5" id="KW-1185">Reference proteome</keyword>
<protein>
    <recommendedName>
        <fullName evidence="3">Small ribosomal subunit protein eS24</fullName>
    </recommendedName>
</protein>
<evidence type="ECO:0000256" key="1">
    <source>
        <dbReference type="ARBA" id="ARBA00022980"/>
    </source>
</evidence>
<dbReference type="InterPro" id="IPR012677">
    <property type="entry name" value="Nucleotide-bd_a/b_plait_sf"/>
</dbReference>
<dbReference type="GO" id="GO:0003735">
    <property type="term" value="F:structural constituent of ribosome"/>
    <property type="evidence" value="ECO:0007669"/>
    <property type="project" value="InterPro"/>
</dbReference>
<dbReference type="HAMAP" id="MF_00545">
    <property type="entry name" value="Ribosomal_eS24"/>
    <property type="match status" value="1"/>
</dbReference>
<keyword evidence="1 3" id="KW-0689">Ribosomal protein</keyword>
<dbReference type="Proteomes" id="UP000195137">
    <property type="component" value="Unassembled WGS sequence"/>
</dbReference>
<reference evidence="4 5" key="1">
    <citation type="submission" date="2016-12" db="EMBL/GenBank/DDBJ databases">
        <title>Discovery of methanogenic haloarchaea.</title>
        <authorList>
            <person name="Sorokin D.Y."/>
            <person name="Makarova K.S."/>
            <person name="Abbas B."/>
            <person name="Ferrer M."/>
            <person name="Golyshin P.N."/>
        </authorList>
    </citation>
    <scope>NUCLEOTIDE SEQUENCE [LARGE SCALE GENOMIC DNA]</scope>
    <source>
        <strain evidence="4">AMET1</strain>
    </source>
</reference>
<dbReference type="InterPro" id="IPR001976">
    <property type="entry name" value="Ribosomal_eS24"/>
</dbReference>
<sequence>MEIDIVERKENPAVKREELKFKVDHMGNATPTRSEVKAKIAAEEDLTKSLLVIDSLKTKTGLGITEGYAKVYTRMDDLKEIEQDHIVERNVNEKKDVEEESEE</sequence>
<dbReference type="GO" id="GO:0006412">
    <property type="term" value="P:translation"/>
    <property type="evidence" value="ECO:0007669"/>
    <property type="project" value="UniProtKB-UniRule"/>
</dbReference>
<gene>
    <name evidence="3" type="primary">rps24e</name>
    <name evidence="4" type="ORF">AMET1_0284</name>
</gene>
<comment type="similarity">
    <text evidence="3">Belongs to the eukaryotic ribosomal protein eS24 family.</text>
</comment>
<dbReference type="Gene3D" id="3.30.70.330">
    <property type="match status" value="1"/>
</dbReference>
<dbReference type="GO" id="GO:0005840">
    <property type="term" value="C:ribosome"/>
    <property type="evidence" value="ECO:0007669"/>
    <property type="project" value="UniProtKB-KW"/>
</dbReference>
<dbReference type="GO" id="GO:1990904">
    <property type="term" value="C:ribonucleoprotein complex"/>
    <property type="evidence" value="ECO:0007669"/>
    <property type="project" value="UniProtKB-KW"/>
</dbReference>
<evidence type="ECO:0000313" key="5">
    <source>
        <dbReference type="Proteomes" id="UP000195137"/>
    </source>
</evidence>
<dbReference type="EMBL" id="MRZU01000003">
    <property type="protein sequence ID" value="OUJ18638.1"/>
    <property type="molecule type" value="Genomic_DNA"/>
</dbReference>
<dbReference type="InterPro" id="IPR012678">
    <property type="entry name" value="Ribosomal_uL23/eL15/eS24_sf"/>
</dbReference>
<dbReference type="SUPFAM" id="SSF54189">
    <property type="entry name" value="Ribosomal proteins S24e, L23 and L15e"/>
    <property type="match status" value="1"/>
</dbReference>
<accession>A0A1Y3GB40</accession>
<name>A0A1Y3GB40_9EURY</name>
<organism evidence="4 5">
    <name type="scientific">Methanonatronarchaeum thermophilum</name>
    <dbReference type="NCBI Taxonomy" id="1927129"/>
    <lineage>
        <taxon>Archaea</taxon>
        <taxon>Methanobacteriati</taxon>
        <taxon>Methanobacteriota</taxon>
        <taxon>Methanonatronarchaeia</taxon>
        <taxon>Methanonatronarchaeales</taxon>
        <taxon>Methanonatronarchaeaceae</taxon>
        <taxon>Methanonatronarchaeum</taxon>
    </lineage>
</organism>
<proteinExistence type="inferred from homology"/>